<sequence length="223" mass="23761">MIVVRPPSSPRSTAYPNALSFSTAAGASGTTTAVNMPSGIQAGDRLMMFVNSWGTGFSGGGSGFTELARADDPDYAGVTCWTKVATASEPTSMVLSGFASGDPRTILVVRMQPSTPHAVSEYKQPGTVTPHYSPNLLVLKPNCYHFRAVGSQMYDTSPTVYTWDTTRLSYLSRQSENSGTQYYSNLAVGVQINIEAQEMPSYVHNPSNPSACYGYGAISVALV</sequence>
<reference evidence="1 2" key="1">
    <citation type="submission" date="2019-10" db="EMBL/GenBank/DDBJ databases">
        <authorList>
            <person name="Garlena R.A."/>
            <person name="Russell D.A."/>
            <person name="Pope W.H."/>
            <person name="Jacobs-Sera D."/>
            <person name="Hatfull G.F."/>
        </authorList>
    </citation>
    <scope>NUCLEOTIDE SEQUENCE [LARGE SCALE GENOMIC DNA]</scope>
</reference>
<dbReference type="EMBL" id="MN586040">
    <property type="protein sequence ID" value="QGJ94912.1"/>
    <property type="molecule type" value="Genomic_DNA"/>
</dbReference>
<keyword evidence="2" id="KW-1185">Reference proteome</keyword>
<name>A0A649VSJ4_9CAUD</name>
<dbReference type="KEGG" id="vg:64766758"/>
<dbReference type="Proteomes" id="UP000423065">
    <property type="component" value="Segment"/>
</dbReference>
<evidence type="ECO:0000313" key="2">
    <source>
        <dbReference type="Proteomes" id="UP000423065"/>
    </source>
</evidence>
<dbReference type="GeneID" id="64766758"/>
<protein>
    <submittedName>
        <fullName evidence="1">Uncharacterized protein</fullName>
    </submittedName>
</protein>
<evidence type="ECO:0000313" key="1">
    <source>
        <dbReference type="EMBL" id="QGJ94912.1"/>
    </source>
</evidence>
<organism evidence="1 2">
    <name type="scientific">Gordonia phage Stormageddon</name>
    <dbReference type="NCBI Taxonomy" id="2656541"/>
    <lineage>
        <taxon>Viruses</taxon>
        <taxon>Duplodnaviria</taxon>
        <taxon>Heunggongvirae</taxon>
        <taxon>Uroviricota</taxon>
        <taxon>Caudoviricetes</taxon>
        <taxon>Stormageddonvirus</taxon>
        <taxon>Stormageddonvirus Stormageddon</taxon>
    </lineage>
</organism>
<proteinExistence type="predicted"/>
<dbReference type="RefSeq" id="YP_010059525.1">
    <property type="nucleotide sequence ID" value="NC_054726.1"/>
</dbReference>
<accession>A0A649VSJ4</accession>
<gene>
    <name evidence="1" type="primary">49</name>
    <name evidence="1" type="ORF">SEA_STORMAGEDDON_49</name>
</gene>